<protein>
    <submittedName>
        <fullName evidence="1">Uncharacterized protein</fullName>
    </submittedName>
</protein>
<proteinExistence type="predicted"/>
<evidence type="ECO:0000313" key="2">
    <source>
        <dbReference type="Proteomes" id="UP001457282"/>
    </source>
</evidence>
<dbReference type="Gene3D" id="3.30.1370.10">
    <property type="entry name" value="K Homology domain, type 1"/>
    <property type="match status" value="1"/>
</dbReference>
<sequence length="156" mass="17489">MLESFLISDYGLSCTLAKDSMAFSTTRITNETDIIDKAWQLLELLSTTYVPASLALEIMDGSRQTCLIKIGNQEGGICSEYGIKEEEYRKRWECLRYSIQALAETADCTEFLNDNTVAALGNTLVGLIKQYMENCILHDLCPGTACMVYNCLSRRL</sequence>
<comment type="caution">
    <text evidence="1">The sequence shown here is derived from an EMBL/GenBank/DDBJ whole genome shotgun (WGS) entry which is preliminary data.</text>
</comment>
<dbReference type="EMBL" id="JBEDUW010000076">
    <property type="protein sequence ID" value="KAK9906230.1"/>
    <property type="molecule type" value="Genomic_DNA"/>
</dbReference>
<name>A0AAW1VRM2_RUBAR</name>
<dbReference type="GO" id="GO:0003723">
    <property type="term" value="F:RNA binding"/>
    <property type="evidence" value="ECO:0007669"/>
    <property type="project" value="InterPro"/>
</dbReference>
<accession>A0AAW1VRM2</accession>
<dbReference type="InterPro" id="IPR036612">
    <property type="entry name" value="KH_dom_type_1_sf"/>
</dbReference>
<reference evidence="1 2" key="1">
    <citation type="journal article" date="2023" name="G3 (Bethesda)">
        <title>A chromosome-length genome assembly and annotation of blackberry (Rubus argutus, cv. 'Hillquist').</title>
        <authorList>
            <person name="Bruna T."/>
            <person name="Aryal R."/>
            <person name="Dudchenko O."/>
            <person name="Sargent D.J."/>
            <person name="Mead D."/>
            <person name="Buti M."/>
            <person name="Cavallini A."/>
            <person name="Hytonen T."/>
            <person name="Andres J."/>
            <person name="Pham M."/>
            <person name="Weisz D."/>
            <person name="Mascagni F."/>
            <person name="Usai G."/>
            <person name="Natali L."/>
            <person name="Bassil N."/>
            <person name="Fernandez G.E."/>
            <person name="Lomsadze A."/>
            <person name="Armour M."/>
            <person name="Olukolu B."/>
            <person name="Poorten T."/>
            <person name="Britton C."/>
            <person name="Davik J."/>
            <person name="Ashrafi H."/>
            <person name="Aiden E.L."/>
            <person name="Borodovsky M."/>
            <person name="Worthington M."/>
        </authorList>
    </citation>
    <scope>NUCLEOTIDE SEQUENCE [LARGE SCALE GENOMIC DNA]</scope>
    <source>
        <strain evidence="1">PI 553951</strain>
    </source>
</reference>
<evidence type="ECO:0000313" key="1">
    <source>
        <dbReference type="EMBL" id="KAK9906230.1"/>
    </source>
</evidence>
<dbReference type="Proteomes" id="UP001457282">
    <property type="component" value="Unassembled WGS sequence"/>
</dbReference>
<keyword evidence="2" id="KW-1185">Reference proteome</keyword>
<gene>
    <name evidence="1" type="ORF">M0R45_002703</name>
</gene>
<organism evidence="1 2">
    <name type="scientific">Rubus argutus</name>
    <name type="common">Southern blackberry</name>
    <dbReference type="NCBI Taxonomy" id="59490"/>
    <lineage>
        <taxon>Eukaryota</taxon>
        <taxon>Viridiplantae</taxon>
        <taxon>Streptophyta</taxon>
        <taxon>Embryophyta</taxon>
        <taxon>Tracheophyta</taxon>
        <taxon>Spermatophyta</taxon>
        <taxon>Magnoliopsida</taxon>
        <taxon>eudicotyledons</taxon>
        <taxon>Gunneridae</taxon>
        <taxon>Pentapetalae</taxon>
        <taxon>rosids</taxon>
        <taxon>fabids</taxon>
        <taxon>Rosales</taxon>
        <taxon>Rosaceae</taxon>
        <taxon>Rosoideae</taxon>
        <taxon>Rosoideae incertae sedis</taxon>
        <taxon>Rubus</taxon>
    </lineage>
</organism>
<dbReference type="AlphaFoldDB" id="A0AAW1VRM2"/>